<evidence type="ECO:0000313" key="3">
    <source>
        <dbReference type="Proteomes" id="UP000295560"/>
    </source>
</evidence>
<dbReference type="RefSeq" id="WP_165922597.1">
    <property type="nucleotide sequence ID" value="NZ_SMFZ01000002.1"/>
</dbReference>
<protein>
    <recommendedName>
        <fullName evidence="4">DUF732 domain-containing protein</fullName>
    </recommendedName>
</protein>
<dbReference type="PROSITE" id="PS51257">
    <property type="entry name" value="PROKAR_LIPOPROTEIN"/>
    <property type="match status" value="1"/>
</dbReference>
<proteinExistence type="predicted"/>
<dbReference type="AlphaFoldDB" id="A0A4R1HL51"/>
<evidence type="ECO:0008006" key="4">
    <source>
        <dbReference type="Google" id="ProtNLM"/>
    </source>
</evidence>
<reference evidence="2 3" key="1">
    <citation type="submission" date="2019-03" db="EMBL/GenBank/DDBJ databases">
        <title>Sequencing the genomes of 1000 actinobacteria strains.</title>
        <authorList>
            <person name="Klenk H.-P."/>
        </authorList>
    </citation>
    <scope>NUCLEOTIDE SEQUENCE [LARGE SCALE GENOMIC DNA]</scope>
    <source>
        <strain evidence="2 3">DSM 44969</strain>
    </source>
</reference>
<evidence type="ECO:0000313" key="2">
    <source>
        <dbReference type="EMBL" id="TCK22688.1"/>
    </source>
</evidence>
<feature type="chain" id="PRO_5039707635" description="DUF732 domain-containing protein" evidence="1">
    <location>
        <begin position="22"/>
        <end position="164"/>
    </location>
</feature>
<comment type="caution">
    <text evidence="2">The sequence shown here is derived from an EMBL/GenBank/DDBJ whole genome shotgun (WGS) entry which is preliminary data.</text>
</comment>
<sequence>MPKTSARVLVGFVLFSSVFLAGCPGGVRAGAQVGDDVAREVRVLAGAGREIPLPKPRVTVAPVELTPLADRVAVQTESIVAPHVDDLEIDDARQVVSAACTANDVADLYGAESWEDAADTALGMTNSPAGARQRVASLASDIDDAESSSDIATSVAAYAICETT</sequence>
<keyword evidence="1" id="KW-0732">Signal</keyword>
<feature type="signal peptide" evidence="1">
    <location>
        <begin position="1"/>
        <end position="21"/>
    </location>
</feature>
<keyword evidence="3" id="KW-1185">Reference proteome</keyword>
<dbReference type="EMBL" id="SMFZ01000002">
    <property type="protein sequence ID" value="TCK22688.1"/>
    <property type="molecule type" value="Genomic_DNA"/>
</dbReference>
<name>A0A4R1HL51_PSEEN</name>
<accession>A0A4R1HL51</accession>
<gene>
    <name evidence="2" type="ORF">EV378_6696</name>
</gene>
<evidence type="ECO:0000256" key="1">
    <source>
        <dbReference type="SAM" id="SignalP"/>
    </source>
</evidence>
<organism evidence="2 3">
    <name type="scientific">Pseudonocardia endophytica</name>
    <dbReference type="NCBI Taxonomy" id="401976"/>
    <lineage>
        <taxon>Bacteria</taxon>
        <taxon>Bacillati</taxon>
        <taxon>Actinomycetota</taxon>
        <taxon>Actinomycetes</taxon>
        <taxon>Pseudonocardiales</taxon>
        <taxon>Pseudonocardiaceae</taxon>
        <taxon>Pseudonocardia</taxon>
    </lineage>
</organism>
<dbReference type="Proteomes" id="UP000295560">
    <property type="component" value="Unassembled WGS sequence"/>
</dbReference>